<proteinExistence type="predicted"/>
<organism evidence="2 3">
    <name type="scientific">Galdieria yellowstonensis</name>
    <dbReference type="NCBI Taxonomy" id="3028027"/>
    <lineage>
        <taxon>Eukaryota</taxon>
        <taxon>Rhodophyta</taxon>
        <taxon>Bangiophyceae</taxon>
        <taxon>Galdieriales</taxon>
        <taxon>Galdieriaceae</taxon>
        <taxon>Galdieria</taxon>
    </lineage>
</organism>
<accession>A0AAV9IHQ8</accession>
<name>A0AAV9IHQ8_9RHOD</name>
<evidence type="ECO:0000256" key="1">
    <source>
        <dbReference type="SAM" id="MobiDB-lite"/>
    </source>
</evidence>
<feature type="compositionally biased region" description="Basic and acidic residues" evidence="1">
    <location>
        <begin position="13"/>
        <end position="24"/>
    </location>
</feature>
<keyword evidence="3" id="KW-1185">Reference proteome</keyword>
<evidence type="ECO:0000313" key="3">
    <source>
        <dbReference type="Proteomes" id="UP001300502"/>
    </source>
</evidence>
<dbReference type="EMBL" id="JANCYU010000043">
    <property type="protein sequence ID" value="KAK4526781.1"/>
    <property type="molecule type" value="Genomic_DNA"/>
</dbReference>
<comment type="caution">
    <text evidence="2">The sequence shown here is derived from an EMBL/GenBank/DDBJ whole genome shotgun (WGS) entry which is preliminary data.</text>
</comment>
<reference evidence="2 3" key="1">
    <citation type="submission" date="2022-07" db="EMBL/GenBank/DDBJ databases">
        <title>Genome-wide signatures of adaptation to extreme environments.</title>
        <authorList>
            <person name="Cho C.H."/>
            <person name="Yoon H.S."/>
        </authorList>
    </citation>
    <scope>NUCLEOTIDE SEQUENCE [LARGE SCALE GENOMIC DNA]</scope>
    <source>
        <strain evidence="2 3">108.79 E11</strain>
    </source>
</reference>
<gene>
    <name evidence="2" type="ORF">GAYE_SCF27MG4698</name>
</gene>
<protein>
    <submittedName>
        <fullName evidence="2">Uncharacterized protein</fullName>
    </submittedName>
</protein>
<sequence>MKNKLTDESWVPHTKDELDKEMNRQKQLAQQEQQAVEELKKIHSNVTSGALRKKHVSVDEQSSSARGITGNMVGNVDEEETRSDGSNPERKVAEHPSGGFQQVREKHEPKSDNTSTPRAEISTGEPPGTNKESAGNLAQDRVPPVEETKGAPSRRTLWKFLCCAVVEESK</sequence>
<feature type="compositionally biased region" description="Low complexity" evidence="1">
    <location>
        <begin position="25"/>
        <end position="36"/>
    </location>
</feature>
<dbReference type="Proteomes" id="UP001300502">
    <property type="component" value="Unassembled WGS sequence"/>
</dbReference>
<feature type="region of interest" description="Disordered" evidence="1">
    <location>
        <begin position="1"/>
        <end position="153"/>
    </location>
</feature>
<dbReference type="AlphaFoldDB" id="A0AAV9IHQ8"/>
<evidence type="ECO:0000313" key="2">
    <source>
        <dbReference type="EMBL" id="KAK4526781.1"/>
    </source>
</evidence>